<keyword evidence="1" id="KW-1133">Transmembrane helix</keyword>
<sequence length="89" mass="9751">MQEHAFLALILAAYFLPALIGYARHHLNAHAIAVLNITLGWTALGWIAALVWAMTNAKKRKRGELCSRCGGRVESFAEVCPHCGATFTE</sequence>
<evidence type="ECO:0000313" key="2">
    <source>
        <dbReference type="EMBL" id="SBW05870.1"/>
    </source>
</evidence>
<name>A0A212K292_9PROT</name>
<keyword evidence="1" id="KW-0812">Transmembrane</keyword>
<evidence type="ECO:0000256" key="1">
    <source>
        <dbReference type="SAM" id="Phobius"/>
    </source>
</evidence>
<dbReference type="InterPro" id="IPR016410">
    <property type="entry name" value="Phage_imm"/>
</dbReference>
<feature type="transmembrane region" description="Helical" evidence="1">
    <location>
        <begin position="31"/>
        <end position="53"/>
    </location>
</feature>
<keyword evidence="1" id="KW-0472">Membrane</keyword>
<accession>A0A212K292</accession>
<proteinExistence type="predicted"/>
<gene>
    <name evidence="2" type="ORF">KL86APRO_12036</name>
</gene>
<protein>
    <recommendedName>
        <fullName evidence="3">Superinfection immunity protein</fullName>
    </recommendedName>
</protein>
<reference evidence="2" key="1">
    <citation type="submission" date="2016-04" db="EMBL/GenBank/DDBJ databases">
        <authorList>
            <person name="Evans L.H."/>
            <person name="Alamgir A."/>
            <person name="Owens N."/>
            <person name="Weber N.D."/>
            <person name="Virtaneva K."/>
            <person name="Barbian K."/>
            <person name="Babar A."/>
            <person name="Rosenke K."/>
        </authorList>
    </citation>
    <scope>NUCLEOTIDE SEQUENCE</scope>
    <source>
        <strain evidence="2">86</strain>
    </source>
</reference>
<dbReference type="Pfam" id="PF14373">
    <property type="entry name" value="Imm_superinfect"/>
    <property type="match status" value="1"/>
</dbReference>
<organism evidence="2">
    <name type="scientific">uncultured Alphaproteobacteria bacterium</name>
    <dbReference type="NCBI Taxonomy" id="91750"/>
    <lineage>
        <taxon>Bacteria</taxon>
        <taxon>Pseudomonadati</taxon>
        <taxon>Pseudomonadota</taxon>
        <taxon>Alphaproteobacteria</taxon>
        <taxon>environmental samples</taxon>
    </lineage>
</organism>
<dbReference type="AlphaFoldDB" id="A0A212K292"/>
<dbReference type="EMBL" id="FLUO01000001">
    <property type="protein sequence ID" value="SBW05870.1"/>
    <property type="molecule type" value="Genomic_DNA"/>
</dbReference>
<evidence type="ECO:0008006" key="3">
    <source>
        <dbReference type="Google" id="ProtNLM"/>
    </source>
</evidence>